<evidence type="ECO:0000256" key="1">
    <source>
        <dbReference type="SAM" id="MobiDB-lite"/>
    </source>
</evidence>
<accession>A0A6A5TLK6</accession>
<feature type="region of interest" description="Disordered" evidence="1">
    <location>
        <begin position="1"/>
        <end position="124"/>
    </location>
</feature>
<name>A0A6A5TLK6_9PLEO</name>
<feature type="region of interest" description="Disordered" evidence="1">
    <location>
        <begin position="142"/>
        <end position="173"/>
    </location>
</feature>
<keyword evidence="3" id="KW-1185">Reference proteome</keyword>
<feature type="compositionally biased region" description="Polar residues" evidence="1">
    <location>
        <begin position="113"/>
        <end position="122"/>
    </location>
</feature>
<protein>
    <submittedName>
        <fullName evidence="2">Uncharacterized protein</fullName>
    </submittedName>
</protein>
<dbReference type="AlphaFoldDB" id="A0A6A5TLK6"/>
<organism evidence="2 3">
    <name type="scientific">Byssothecium circinans</name>
    <dbReference type="NCBI Taxonomy" id="147558"/>
    <lineage>
        <taxon>Eukaryota</taxon>
        <taxon>Fungi</taxon>
        <taxon>Dikarya</taxon>
        <taxon>Ascomycota</taxon>
        <taxon>Pezizomycotina</taxon>
        <taxon>Dothideomycetes</taxon>
        <taxon>Pleosporomycetidae</taxon>
        <taxon>Pleosporales</taxon>
        <taxon>Massarineae</taxon>
        <taxon>Massarinaceae</taxon>
        <taxon>Byssothecium</taxon>
    </lineage>
</organism>
<proteinExistence type="predicted"/>
<reference evidence="2" key="1">
    <citation type="journal article" date="2020" name="Stud. Mycol.">
        <title>101 Dothideomycetes genomes: a test case for predicting lifestyles and emergence of pathogens.</title>
        <authorList>
            <person name="Haridas S."/>
            <person name="Albert R."/>
            <person name="Binder M."/>
            <person name="Bloem J."/>
            <person name="Labutti K."/>
            <person name="Salamov A."/>
            <person name="Andreopoulos B."/>
            <person name="Baker S."/>
            <person name="Barry K."/>
            <person name="Bills G."/>
            <person name="Bluhm B."/>
            <person name="Cannon C."/>
            <person name="Castanera R."/>
            <person name="Culley D."/>
            <person name="Daum C."/>
            <person name="Ezra D."/>
            <person name="Gonzalez J."/>
            <person name="Henrissat B."/>
            <person name="Kuo A."/>
            <person name="Liang C."/>
            <person name="Lipzen A."/>
            <person name="Lutzoni F."/>
            <person name="Magnuson J."/>
            <person name="Mondo S."/>
            <person name="Nolan M."/>
            <person name="Ohm R."/>
            <person name="Pangilinan J."/>
            <person name="Park H.-J."/>
            <person name="Ramirez L."/>
            <person name="Alfaro M."/>
            <person name="Sun H."/>
            <person name="Tritt A."/>
            <person name="Yoshinaga Y."/>
            <person name="Zwiers L.-H."/>
            <person name="Turgeon B."/>
            <person name="Goodwin S."/>
            <person name="Spatafora J."/>
            <person name="Crous P."/>
            <person name="Grigoriev I."/>
        </authorList>
    </citation>
    <scope>NUCLEOTIDE SEQUENCE</scope>
    <source>
        <strain evidence="2">CBS 675.92</strain>
    </source>
</reference>
<dbReference type="EMBL" id="ML977006">
    <property type="protein sequence ID" value="KAF1953074.1"/>
    <property type="molecule type" value="Genomic_DNA"/>
</dbReference>
<feature type="compositionally biased region" description="Basic and acidic residues" evidence="1">
    <location>
        <begin position="101"/>
        <end position="111"/>
    </location>
</feature>
<sequence>MLQQVPLVEAELNPPNEHESDTRVRNNVLKRNRNRSEELDENSQEQSRGEGVSGPNSDRLAPAVASFQEPPSKRPRRSTRLSNNAVFNPADPNSASGTLTPKRECEPRKMNGEASSDQSRTFKSLRHSARIAERAMRSDAAIAATTLAPTPTTSLSTLSKKRNRKRGRTDMAS</sequence>
<dbReference type="Proteomes" id="UP000800035">
    <property type="component" value="Unassembled WGS sequence"/>
</dbReference>
<gene>
    <name evidence="2" type="ORF">CC80DRAFT_596206</name>
</gene>
<dbReference type="OrthoDB" id="3775941at2759"/>
<feature type="compositionally biased region" description="Polar residues" evidence="1">
    <location>
        <begin position="80"/>
        <end position="99"/>
    </location>
</feature>
<evidence type="ECO:0000313" key="3">
    <source>
        <dbReference type="Proteomes" id="UP000800035"/>
    </source>
</evidence>
<evidence type="ECO:0000313" key="2">
    <source>
        <dbReference type="EMBL" id="KAF1953074.1"/>
    </source>
</evidence>
<feature type="compositionally biased region" description="Low complexity" evidence="1">
    <location>
        <begin position="143"/>
        <end position="158"/>
    </location>
</feature>